<dbReference type="GO" id="GO:0005198">
    <property type="term" value="F:structural molecule activity"/>
    <property type="evidence" value="ECO:0007669"/>
    <property type="project" value="InterPro"/>
</dbReference>
<dbReference type="GO" id="GO:0071973">
    <property type="term" value="P:bacterial-type flagellum-dependent cell motility"/>
    <property type="evidence" value="ECO:0007669"/>
    <property type="project" value="InterPro"/>
</dbReference>
<dbReference type="InterPro" id="IPR001029">
    <property type="entry name" value="Flagellin_N"/>
</dbReference>
<keyword evidence="3" id="KW-1185">Reference proteome</keyword>
<dbReference type="Gene3D" id="1.20.1330.10">
    <property type="entry name" value="f41 fragment of flagellin, N-terminal domain"/>
    <property type="match status" value="1"/>
</dbReference>
<evidence type="ECO:0000313" key="2">
    <source>
        <dbReference type="EMBL" id="NEZ45863.1"/>
    </source>
</evidence>
<reference evidence="2 3" key="1">
    <citation type="submission" date="2019-04" db="EMBL/GenBank/DDBJ databases">
        <title>Genome sequencing of Clostridium botulinum Groups I-IV and Clostridium butyricum.</title>
        <authorList>
            <person name="Brunt J."/>
            <person name="Van Vliet A.H.M."/>
            <person name="Stringer S.C."/>
            <person name="Carter A.T."/>
            <person name="Peck M.W."/>
        </authorList>
    </citation>
    <scope>NUCLEOTIDE SEQUENCE [LARGE SCALE GENOMIC DNA]</scope>
    <source>
        <strain evidence="2 3">IFR 18/094</strain>
    </source>
</reference>
<dbReference type="GO" id="GO:0009424">
    <property type="term" value="C:bacterial-type flagellum hook"/>
    <property type="evidence" value="ECO:0007669"/>
    <property type="project" value="InterPro"/>
</dbReference>
<keyword evidence="2" id="KW-0966">Cell projection</keyword>
<feature type="domain" description="Flagellin N-terminal" evidence="1">
    <location>
        <begin position="3"/>
        <end position="138"/>
    </location>
</feature>
<organism evidence="2 3">
    <name type="scientific">Clostridium niameyense</name>
    <dbReference type="NCBI Taxonomy" id="1622073"/>
    <lineage>
        <taxon>Bacteria</taxon>
        <taxon>Bacillati</taxon>
        <taxon>Bacillota</taxon>
        <taxon>Clostridia</taxon>
        <taxon>Eubacteriales</taxon>
        <taxon>Clostridiaceae</taxon>
        <taxon>Clostridium</taxon>
    </lineage>
</organism>
<dbReference type="AlphaFoldDB" id="A0A6M0R6U2"/>
<dbReference type="Pfam" id="PF00669">
    <property type="entry name" value="Flagellin_N"/>
    <property type="match status" value="1"/>
</dbReference>
<protein>
    <submittedName>
        <fullName evidence="2">Flagellar hook-associated protein 3</fullName>
    </submittedName>
</protein>
<accession>A0A6M0R6U2</accession>
<keyword evidence="2" id="KW-0282">Flagellum</keyword>
<dbReference type="NCBIfam" id="TIGR02550">
    <property type="entry name" value="flagell_flgL"/>
    <property type="match status" value="1"/>
</dbReference>
<evidence type="ECO:0000313" key="3">
    <source>
        <dbReference type="Proteomes" id="UP000473885"/>
    </source>
</evidence>
<comment type="caution">
    <text evidence="2">The sequence shown here is derived from an EMBL/GenBank/DDBJ whole genome shotgun (WGS) entry which is preliminary data.</text>
</comment>
<dbReference type="InterPro" id="IPR013384">
    <property type="entry name" value="Flagell_FlgL"/>
</dbReference>
<dbReference type="PANTHER" id="PTHR42792:SF1">
    <property type="entry name" value="FLAGELLAR HOOK-ASSOCIATED PROTEIN 3"/>
    <property type="match status" value="1"/>
</dbReference>
<keyword evidence="2" id="KW-0969">Cilium</keyword>
<dbReference type="SUPFAM" id="SSF64518">
    <property type="entry name" value="Phase 1 flagellin"/>
    <property type="match status" value="1"/>
</dbReference>
<proteinExistence type="predicted"/>
<dbReference type="PANTHER" id="PTHR42792">
    <property type="entry name" value="FLAGELLIN"/>
    <property type="match status" value="1"/>
</dbReference>
<sequence>MRITNKMMSDTFLSDMNSNLEKLNTLEKQRDTGKNFSKPSDDPANVIRSMQLHTGIGVNKQYNKNINTTINWLDVTDTALGQLGDQLGKIEEKLVSAGSPGYGPTERKAIKDELNEVIGNISQILNTSFDGRYIFAGTRVTSKPTDVTKDAKGNTRLVYVNKLGKNPLDNLNIAEQQAMGNLTITKDTTGNIKDIKDESGKLNITLKGKDVTIQGVTSKKEVNMNLEEVMDYTSLKEKLKAETSQGVVMDYNVNVTEIMNFENGGVDSTIPELLQKIINHLDGNNDDGTPGDKDINYKELFNGDLESIQQATNNLLKIRSEVGAKQNRMDAAQKMNKESNFNMTEILSHTEDINLVEKTMEFAVLQSVYISSLQTSAKVLQPTLMDYLR</sequence>
<gene>
    <name evidence="2" type="primary">flgL</name>
    <name evidence="2" type="ORF">FDF74_01400</name>
</gene>
<dbReference type="Proteomes" id="UP000473885">
    <property type="component" value="Unassembled WGS sequence"/>
</dbReference>
<dbReference type="InterPro" id="IPR001492">
    <property type="entry name" value="Flagellin"/>
</dbReference>
<name>A0A6M0R6U2_9CLOT</name>
<dbReference type="EMBL" id="SXDP01000001">
    <property type="protein sequence ID" value="NEZ45863.1"/>
    <property type="molecule type" value="Genomic_DNA"/>
</dbReference>
<evidence type="ECO:0000259" key="1">
    <source>
        <dbReference type="Pfam" id="PF00669"/>
    </source>
</evidence>